<dbReference type="AlphaFoldDB" id="A0A7V8NUC9"/>
<dbReference type="InterPro" id="IPR013022">
    <property type="entry name" value="Xyl_isomerase-like_TIM-brl"/>
</dbReference>
<keyword evidence="2" id="KW-0413">Isomerase</keyword>
<protein>
    <submittedName>
        <fullName evidence="2">Sugar phosphate isomerase/epimerase</fullName>
    </submittedName>
</protein>
<name>A0A7V8NUC9_9BACT</name>
<dbReference type="GO" id="GO:0016853">
    <property type="term" value="F:isomerase activity"/>
    <property type="evidence" value="ECO:0007669"/>
    <property type="project" value="UniProtKB-KW"/>
</dbReference>
<dbReference type="Pfam" id="PF01261">
    <property type="entry name" value="AP_endonuc_2"/>
    <property type="match status" value="1"/>
</dbReference>
<feature type="non-terminal residue" evidence="2">
    <location>
        <position position="363"/>
    </location>
</feature>
<dbReference type="PROSITE" id="PS51318">
    <property type="entry name" value="TAT"/>
    <property type="match status" value="1"/>
</dbReference>
<dbReference type="Proteomes" id="UP000567293">
    <property type="component" value="Unassembled WGS sequence"/>
</dbReference>
<feature type="domain" description="Xylose isomerase-like TIM barrel" evidence="1">
    <location>
        <begin position="85"/>
        <end position="357"/>
    </location>
</feature>
<gene>
    <name evidence="2" type="ORF">HRJ53_22060</name>
</gene>
<dbReference type="InterPro" id="IPR006311">
    <property type="entry name" value="TAT_signal"/>
</dbReference>
<evidence type="ECO:0000259" key="1">
    <source>
        <dbReference type="Pfam" id="PF01261"/>
    </source>
</evidence>
<evidence type="ECO:0000313" key="3">
    <source>
        <dbReference type="Proteomes" id="UP000567293"/>
    </source>
</evidence>
<proteinExistence type="predicted"/>
<dbReference type="Gene3D" id="3.20.20.150">
    <property type="entry name" value="Divalent-metal-dependent TIM barrel enzymes"/>
    <property type="match status" value="1"/>
</dbReference>
<evidence type="ECO:0000313" key="2">
    <source>
        <dbReference type="EMBL" id="MBA0087678.1"/>
    </source>
</evidence>
<dbReference type="SUPFAM" id="SSF51658">
    <property type="entry name" value="Xylose isomerase-like"/>
    <property type="match status" value="1"/>
</dbReference>
<reference evidence="2" key="1">
    <citation type="submission" date="2020-06" db="EMBL/GenBank/DDBJ databases">
        <title>Legume-microbial interactions unlock mineral nutrients during tropical forest succession.</title>
        <authorList>
            <person name="Epihov D.Z."/>
        </authorList>
    </citation>
    <scope>NUCLEOTIDE SEQUENCE [LARGE SCALE GENOMIC DNA]</scope>
    <source>
        <strain evidence="2">Pan2503</strain>
    </source>
</reference>
<sequence>MRSLPKDLLPQDSSAISSSIDRRQFLAASGGLLAATVPGSSLMAGRSKSIASSASAPKPSGNLRKIPIGVFDPVYEHLALDAMLDKVTALGLEAMEIGTGGYPHNIHCPLDDLIRDRAQAKAWLKKFEDRGIRVATLSCHGNPIHPDASIAKKDIDTFRKTVLLAEMLDVKVIVGFSGCPGGTPQDTQPNWITYRWPPEYARMQDWQWKEKVVPYWKEAAKYAREHGVRRLALEMHPNFVVYNPRTLVKLREAVGEEIGANNDLSHLFWQGCDPVEVIHFLGKQGAIYHAHMKDTVFFPENLNKYGVLNFAFTTSDLDSASETFRAVGYGHSASLWKSIIKAYMEVGYDGILSIENEDPILSG</sequence>
<accession>A0A7V8NUC9</accession>
<dbReference type="InterPro" id="IPR050312">
    <property type="entry name" value="IolE/XylAMocC-like"/>
</dbReference>
<dbReference type="InterPro" id="IPR036237">
    <property type="entry name" value="Xyl_isomerase-like_sf"/>
</dbReference>
<dbReference type="PANTHER" id="PTHR12110">
    <property type="entry name" value="HYDROXYPYRUVATE ISOMERASE"/>
    <property type="match status" value="1"/>
</dbReference>
<keyword evidence="3" id="KW-1185">Reference proteome</keyword>
<dbReference type="PANTHER" id="PTHR12110:SF21">
    <property type="entry name" value="XYLOSE ISOMERASE-LIKE TIM BARREL DOMAIN-CONTAINING PROTEIN"/>
    <property type="match status" value="1"/>
</dbReference>
<organism evidence="2 3">
    <name type="scientific">Candidatus Acidiferrum panamense</name>
    <dbReference type="NCBI Taxonomy" id="2741543"/>
    <lineage>
        <taxon>Bacteria</taxon>
        <taxon>Pseudomonadati</taxon>
        <taxon>Acidobacteriota</taxon>
        <taxon>Terriglobia</taxon>
        <taxon>Candidatus Acidiferrales</taxon>
        <taxon>Candidatus Acidiferrum</taxon>
    </lineage>
</organism>
<dbReference type="EMBL" id="JACDQQ010002126">
    <property type="protein sequence ID" value="MBA0087678.1"/>
    <property type="molecule type" value="Genomic_DNA"/>
</dbReference>
<comment type="caution">
    <text evidence="2">The sequence shown here is derived from an EMBL/GenBank/DDBJ whole genome shotgun (WGS) entry which is preliminary data.</text>
</comment>